<proteinExistence type="predicted"/>
<reference evidence="2" key="1">
    <citation type="journal article" date="2015" name="PLoS Genet.">
        <title>Genome Sequence and Transcriptome Analyses of Chrysochromulina tobin: Metabolic Tools for Enhanced Algal Fitness in the Prominent Order Prymnesiales (Haptophyceae).</title>
        <authorList>
            <person name="Hovde B.T."/>
            <person name="Deodato C.R."/>
            <person name="Hunsperger H.M."/>
            <person name="Ryken S.A."/>
            <person name="Yost W."/>
            <person name="Jha R.K."/>
            <person name="Patterson J."/>
            <person name="Monnat R.J. Jr."/>
            <person name="Barlow S.B."/>
            <person name="Starkenburg S.R."/>
            <person name="Cattolico R.A."/>
        </authorList>
    </citation>
    <scope>NUCLEOTIDE SEQUENCE</scope>
    <source>
        <strain evidence="2">CCMP291</strain>
    </source>
</reference>
<dbReference type="OrthoDB" id="10532220at2759"/>
<gene>
    <name evidence="1" type="ORF">Ctob_008133</name>
</gene>
<dbReference type="EMBL" id="JWZX01002394">
    <property type="protein sequence ID" value="KOO29579.1"/>
    <property type="molecule type" value="Genomic_DNA"/>
</dbReference>
<accession>A0A0M0JSL6</accession>
<organism evidence="1 2">
    <name type="scientific">Chrysochromulina tobinii</name>
    <dbReference type="NCBI Taxonomy" id="1460289"/>
    <lineage>
        <taxon>Eukaryota</taxon>
        <taxon>Haptista</taxon>
        <taxon>Haptophyta</taxon>
        <taxon>Prymnesiophyceae</taxon>
        <taxon>Prymnesiales</taxon>
        <taxon>Chrysochromulinaceae</taxon>
        <taxon>Chrysochromulina</taxon>
    </lineage>
</organism>
<comment type="caution">
    <text evidence="1">The sequence shown here is derived from an EMBL/GenBank/DDBJ whole genome shotgun (WGS) entry which is preliminary data.</text>
</comment>
<protein>
    <submittedName>
        <fullName evidence="1">Uncharacterized protein</fullName>
    </submittedName>
</protein>
<dbReference type="AlphaFoldDB" id="A0A0M0JSL6"/>
<name>A0A0M0JSL6_9EUKA</name>
<evidence type="ECO:0000313" key="2">
    <source>
        <dbReference type="Proteomes" id="UP000037460"/>
    </source>
</evidence>
<evidence type="ECO:0000313" key="1">
    <source>
        <dbReference type="EMBL" id="KOO29579.1"/>
    </source>
</evidence>
<dbReference type="Proteomes" id="UP000037460">
    <property type="component" value="Unassembled WGS sequence"/>
</dbReference>
<keyword evidence="2" id="KW-1185">Reference proteome</keyword>
<sequence length="224" mass="25071">MAGRWVLPWVGGWDRVWTSTADTRPFGGPQDLQFKVGAKTYTQLAARQFVYGPGEGGAIVEFLYGERDAAGSIGQKLLLTRPGYVSNLGDNTFQLAFKGPLDEYEVVFNPKMNQDGLRTGEKLPGGSIASQAADDLFLRTTYLSERLWIIRDIRDPSIVSVFERTNTYSVFDRRGLVMEKQLKPSDNEQVRYGALLFGDTKEDYQGWAEKAAQADETKNKLLGR</sequence>